<evidence type="ECO:0000256" key="6">
    <source>
        <dbReference type="ARBA" id="ARBA00023136"/>
    </source>
</evidence>
<organism evidence="13 14">
    <name type="scientific">Poecilia latipinna</name>
    <name type="common">sailfin molly</name>
    <dbReference type="NCBI Taxonomy" id="48699"/>
    <lineage>
        <taxon>Eukaryota</taxon>
        <taxon>Metazoa</taxon>
        <taxon>Chordata</taxon>
        <taxon>Craniata</taxon>
        <taxon>Vertebrata</taxon>
        <taxon>Euteleostomi</taxon>
        <taxon>Actinopterygii</taxon>
        <taxon>Neopterygii</taxon>
        <taxon>Teleostei</taxon>
        <taxon>Neoteleostei</taxon>
        <taxon>Acanthomorphata</taxon>
        <taxon>Ovalentaria</taxon>
        <taxon>Atherinomorphae</taxon>
        <taxon>Cyprinodontiformes</taxon>
        <taxon>Poeciliidae</taxon>
        <taxon>Poeciliinae</taxon>
        <taxon>Poecilia</taxon>
    </lineage>
</organism>
<protein>
    <submittedName>
        <fullName evidence="13">Contactin associated protein 2b</fullName>
    </submittedName>
</protein>
<dbReference type="InterPro" id="IPR050372">
    <property type="entry name" value="Neurexin-related_CASP"/>
</dbReference>
<accession>A0A3B3V851</accession>
<dbReference type="InterPro" id="IPR013320">
    <property type="entry name" value="ConA-like_dom_sf"/>
</dbReference>
<dbReference type="SMART" id="SM00282">
    <property type="entry name" value="LamG"/>
    <property type="match status" value="2"/>
</dbReference>
<keyword evidence="3 10" id="KW-0812">Transmembrane</keyword>
<evidence type="ECO:0000256" key="3">
    <source>
        <dbReference type="ARBA" id="ARBA00022692"/>
    </source>
</evidence>
<evidence type="ECO:0000256" key="8">
    <source>
        <dbReference type="PROSITE-ProRule" id="PRU00076"/>
    </source>
</evidence>
<evidence type="ECO:0000259" key="11">
    <source>
        <dbReference type="PROSITE" id="PS50025"/>
    </source>
</evidence>
<dbReference type="Proteomes" id="UP000261500">
    <property type="component" value="Unplaced"/>
</dbReference>
<dbReference type="CDD" id="cd00054">
    <property type="entry name" value="EGF_CA"/>
    <property type="match status" value="1"/>
</dbReference>
<dbReference type="STRING" id="48699.ENSPLAP00000021069"/>
<dbReference type="PROSITE" id="PS50026">
    <property type="entry name" value="EGF_3"/>
    <property type="match status" value="1"/>
</dbReference>
<proteinExistence type="predicted"/>
<dbReference type="Pfam" id="PF02210">
    <property type="entry name" value="Laminin_G_2"/>
    <property type="match status" value="2"/>
</dbReference>
<keyword evidence="2 8" id="KW-0245">EGF-like domain</keyword>
<dbReference type="Gene3D" id="2.10.25.10">
    <property type="entry name" value="Laminin"/>
    <property type="match status" value="1"/>
</dbReference>
<dbReference type="AlphaFoldDB" id="A0A3B3V851"/>
<evidence type="ECO:0000313" key="14">
    <source>
        <dbReference type="Proteomes" id="UP000261500"/>
    </source>
</evidence>
<reference evidence="13" key="2">
    <citation type="submission" date="2025-09" db="UniProtKB">
        <authorList>
            <consortium name="Ensembl"/>
        </authorList>
    </citation>
    <scope>IDENTIFICATION</scope>
</reference>
<dbReference type="PANTHER" id="PTHR15036">
    <property type="entry name" value="PIKACHURIN-LIKE PROTEIN"/>
    <property type="match status" value="1"/>
</dbReference>
<dbReference type="FunFam" id="2.10.25.10:FF:000015">
    <property type="entry name" value="neurexin-1 isoform X1"/>
    <property type="match status" value="1"/>
</dbReference>
<dbReference type="PANTHER" id="PTHR15036:SF33">
    <property type="entry name" value="CONTACTIN-ASSOCIATED PROTEIN-LIKE 2"/>
    <property type="match status" value="1"/>
</dbReference>
<dbReference type="InterPro" id="IPR003585">
    <property type="entry name" value="Neurexin-like"/>
</dbReference>
<keyword evidence="7 9" id="KW-1015">Disulfide bond</keyword>
<feature type="domain" description="Laminin G" evidence="11">
    <location>
        <begin position="47"/>
        <end position="211"/>
    </location>
</feature>
<evidence type="ECO:0000256" key="10">
    <source>
        <dbReference type="SAM" id="Phobius"/>
    </source>
</evidence>
<dbReference type="SUPFAM" id="SSF49899">
    <property type="entry name" value="Concanavalin A-like lectins/glucanases"/>
    <property type="match status" value="2"/>
</dbReference>
<keyword evidence="4" id="KW-0130">Cell adhesion</keyword>
<evidence type="ECO:0000256" key="2">
    <source>
        <dbReference type="ARBA" id="ARBA00022536"/>
    </source>
</evidence>
<evidence type="ECO:0000256" key="4">
    <source>
        <dbReference type="ARBA" id="ARBA00022889"/>
    </source>
</evidence>
<evidence type="ECO:0000256" key="9">
    <source>
        <dbReference type="PROSITE-ProRule" id="PRU00122"/>
    </source>
</evidence>
<comment type="subcellular location">
    <subcellularLocation>
        <location evidence="1">Membrane</location>
        <topology evidence="1">Single-pass membrane protein</topology>
    </subcellularLocation>
</comment>
<feature type="domain" description="Laminin G" evidence="11">
    <location>
        <begin position="272"/>
        <end position="461"/>
    </location>
</feature>
<keyword evidence="5 10" id="KW-1133">Transmembrane helix</keyword>
<feature type="transmembrane region" description="Helical" evidence="10">
    <location>
        <begin position="503"/>
        <end position="525"/>
    </location>
</feature>
<dbReference type="Ensembl" id="ENSPLAT00000011951.1">
    <property type="protein sequence ID" value="ENSPLAP00000021069.1"/>
    <property type="gene ID" value="ENSPLAG00000004497.1"/>
</dbReference>
<dbReference type="SMART" id="SM00294">
    <property type="entry name" value="4.1m"/>
    <property type="match status" value="1"/>
</dbReference>
<dbReference type="InterPro" id="IPR001791">
    <property type="entry name" value="Laminin_G"/>
</dbReference>
<dbReference type="GO" id="GO:0016020">
    <property type="term" value="C:membrane"/>
    <property type="evidence" value="ECO:0007669"/>
    <property type="project" value="UniProtKB-SubCell"/>
</dbReference>
<dbReference type="InterPro" id="IPR000742">
    <property type="entry name" value="EGF"/>
</dbReference>
<evidence type="ECO:0000313" key="13">
    <source>
        <dbReference type="Ensembl" id="ENSPLAP00000021069.1"/>
    </source>
</evidence>
<evidence type="ECO:0000256" key="5">
    <source>
        <dbReference type="ARBA" id="ARBA00022989"/>
    </source>
</evidence>
<dbReference type="Gene3D" id="2.60.120.200">
    <property type="match status" value="2"/>
</dbReference>
<keyword evidence="6 10" id="KW-0472">Membrane</keyword>
<evidence type="ECO:0000256" key="1">
    <source>
        <dbReference type="ARBA" id="ARBA00004167"/>
    </source>
</evidence>
<evidence type="ECO:0000259" key="12">
    <source>
        <dbReference type="PROSITE" id="PS50026"/>
    </source>
</evidence>
<sequence>MEDAGLLVYKDHLPVNTVVIGDTSRSGSEAKLTVGPLKCQGDRNFWNAASFNSPASSLHFKYFQIESSTDISFYFKTSSNYGVLLENLGANNLLHIEIREGSMVLLSFDFGKNRMELTVQTPKPLNDDQWHRVEAEKNTKEAVLQIDGHYREVKATPPLGHTELEFYSDLYIGALSGQRGFLGCMRSLKINGIFFDLEERAKVTPGVKPGCQGHCSTYKMHCRNGGRCVEQYNGYSCDCSLSAYDGPFCTDDVGGYFEAGTMVRYDFLLDHGGLLLGDPRSFSNLAYLGETNLTQEELVFSFSTYSAPSILVYISSRTQDYMAVVLRHNGSLQVRYSLGGLVEPYTIDIDHRNMANGQPHSVNITRNLREIRLQLDHYTVSTHTLPESSDTQFSLVKSIFLGKVYETGQIDPILIERYNSPGFVGCLSRVQLNNVAPLKAALRSGMTAPVSIHGILVQSNCGASPLTITPMPLASDLWQIEAGGAVFPFKDEKIGGDAAHQNFAVIAGIISLVILTVLCFMVFVIRHMFRHKGSYHTNEAKGADSANCADAAIIVNDPAFTETIDESKKEWFI</sequence>
<feature type="domain" description="EGF-like" evidence="12">
    <location>
        <begin position="212"/>
        <end position="250"/>
    </location>
</feature>
<dbReference type="CDD" id="cd00110">
    <property type="entry name" value="LamG"/>
    <property type="match status" value="2"/>
</dbReference>
<evidence type="ECO:0000256" key="7">
    <source>
        <dbReference type="ARBA" id="ARBA00023157"/>
    </source>
</evidence>
<reference evidence="13" key="1">
    <citation type="submission" date="2025-08" db="UniProtKB">
        <authorList>
            <consortium name="Ensembl"/>
        </authorList>
    </citation>
    <scope>IDENTIFICATION</scope>
</reference>
<dbReference type="GeneTree" id="ENSGT00940000154516"/>
<keyword evidence="14" id="KW-1185">Reference proteome</keyword>
<dbReference type="PROSITE" id="PS50025">
    <property type="entry name" value="LAM_G_DOMAIN"/>
    <property type="match status" value="2"/>
</dbReference>
<name>A0A3B3V851_9TELE</name>
<dbReference type="GO" id="GO:0007155">
    <property type="term" value="P:cell adhesion"/>
    <property type="evidence" value="ECO:0007669"/>
    <property type="project" value="UniProtKB-KW"/>
</dbReference>
<feature type="disulfide bond" evidence="9">
    <location>
        <begin position="184"/>
        <end position="211"/>
    </location>
</feature>
<comment type="caution">
    <text evidence="8">Lacks conserved residue(s) required for the propagation of feature annotation.</text>
</comment>